<organism evidence="4 5">
    <name type="scientific">Dactylonectria macrodidyma</name>
    <dbReference type="NCBI Taxonomy" id="307937"/>
    <lineage>
        <taxon>Eukaryota</taxon>
        <taxon>Fungi</taxon>
        <taxon>Dikarya</taxon>
        <taxon>Ascomycota</taxon>
        <taxon>Pezizomycotina</taxon>
        <taxon>Sordariomycetes</taxon>
        <taxon>Hypocreomycetidae</taxon>
        <taxon>Hypocreales</taxon>
        <taxon>Nectriaceae</taxon>
        <taxon>Dactylonectria</taxon>
    </lineage>
</organism>
<dbReference type="PROSITE" id="PS50088">
    <property type="entry name" value="ANK_REPEAT"/>
    <property type="match status" value="4"/>
</dbReference>
<feature type="repeat" description="ANK" evidence="3">
    <location>
        <begin position="209"/>
        <end position="233"/>
    </location>
</feature>
<feature type="repeat" description="ANK" evidence="3">
    <location>
        <begin position="38"/>
        <end position="70"/>
    </location>
</feature>
<dbReference type="InterPro" id="IPR002110">
    <property type="entry name" value="Ankyrin_rpt"/>
</dbReference>
<reference evidence="4" key="1">
    <citation type="journal article" date="2021" name="Nat. Commun.">
        <title>Genetic determinants of endophytism in the Arabidopsis root mycobiome.</title>
        <authorList>
            <person name="Mesny F."/>
            <person name="Miyauchi S."/>
            <person name="Thiergart T."/>
            <person name="Pickel B."/>
            <person name="Atanasova L."/>
            <person name="Karlsson M."/>
            <person name="Huettel B."/>
            <person name="Barry K.W."/>
            <person name="Haridas S."/>
            <person name="Chen C."/>
            <person name="Bauer D."/>
            <person name="Andreopoulos W."/>
            <person name="Pangilinan J."/>
            <person name="LaButti K."/>
            <person name="Riley R."/>
            <person name="Lipzen A."/>
            <person name="Clum A."/>
            <person name="Drula E."/>
            <person name="Henrissat B."/>
            <person name="Kohler A."/>
            <person name="Grigoriev I.V."/>
            <person name="Martin F.M."/>
            <person name="Hacquard S."/>
        </authorList>
    </citation>
    <scope>NUCLEOTIDE SEQUENCE</scope>
    <source>
        <strain evidence="4">MPI-CAGE-AT-0147</strain>
    </source>
</reference>
<evidence type="ECO:0000256" key="1">
    <source>
        <dbReference type="ARBA" id="ARBA00022737"/>
    </source>
</evidence>
<feature type="repeat" description="ANK" evidence="3">
    <location>
        <begin position="4"/>
        <end position="37"/>
    </location>
</feature>
<accession>A0A9P9DYU8</accession>
<evidence type="ECO:0000256" key="2">
    <source>
        <dbReference type="ARBA" id="ARBA00023043"/>
    </source>
</evidence>
<dbReference type="InterPro" id="IPR036770">
    <property type="entry name" value="Ankyrin_rpt-contain_sf"/>
</dbReference>
<dbReference type="PROSITE" id="PS50297">
    <property type="entry name" value="ANK_REP_REGION"/>
    <property type="match status" value="2"/>
</dbReference>
<keyword evidence="5" id="KW-1185">Reference proteome</keyword>
<keyword evidence="1" id="KW-0677">Repeat</keyword>
<dbReference type="PANTHER" id="PTHR24198">
    <property type="entry name" value="ANKYRIN REPEAT AND PROTEIN KINASE DOMAIN-CONTAINING PROTEIN"/>
    <property type="match status" value="1"/>
</dbReference>
<evidence type="ECO:0000313" key="4">
    <source>
        <dbReference type="EMBL" id="KAH7128979.1"/>
    </source>
</evidence>
<protein>
    <submittedName>
        <fullName evidence="4">Ankyrin repeat-containing domain protein</fullName>
    </submittedName>
</protein>
<evidence type="ECO:0000313" key="5">
    <source>
        <dbReference type="Proteomes" id="UP000738349"/>
    </source>
</evidence>
<feature type="repeat" description="ANK" evidence="3">
    <location>
        <begin position="137"/>
        <end position="169"/>
    </location>
</feature>
<proteinExistence type="predicted"/>
<dbReference type="SMART" id="SM00248">
    <property type="entry name" value="ANK"/>
    <property type="match status" value="7"/>
</dbReference>
<dbReference type="PANTHER" id="PTHR24198:SF165">
    <property type="entry name" value="ANKYRIN REPEAT-CONTAINING PROTEIN-RELATED"/>
    <property type="match status" value="1"/>
</dbReference>
<dbReference type="AlphaFoldDB" id="A0A9P9DYU8"/>
<name>A0A9P9DYU8_9HYPO</name>
<dbReference type="Pfam" id="PF12796">
    <property type="entry name" value="Ank_2"/>
    <property type="match status" value="2"/>
</dbReference>
<dbReference type="EMBL" id="JAGMUV010000018">
    <property type="protein sequence ID" value="KAH7128979.1"/>
    <property type="molecule type" value="Genomic_DNA"/>
</dbReference>
<dbReference type="SUPFAM" id="SSF48403">
    <property type="entry name" value="Ankyrin repeat"/>
    <property type="match status" value="1"/>
</dbReference>
<keyword evidence="2 3" id="KW-0040">ANK repeat</keyword>
<dbReference type="Gene3D" id="1.25.40.20">
    <property type="entry name" value="Ankyrin repeat-containing domain"/>
    <property type="match status" value="3"/>
</dbReference>
<gene>
    <name evidence="4" type="ORF">EDB81DRAFT_661924</name>
</gene>
<dbReference type="OrthoDB" id="195446at2759"/>
<sequence length="239" mass="26499">MNNNNRTPLHIAMMNEDTASVSTLLSTKQVNLELLDSQGYTPLTRAASQGHLSMVEMLLKAGAEVDAQGKDCWTALRWTAQKGYKIIAERLIHQGASVESPSNDNWTFLRWAATYGRGDIITLLVDMRVDLDATDADGLTALRWAVSHDQAMTAWLLIQARADINKRDKKWLTPLHAVAERCHQSNKSNHILWLLLENQANVNAKTRNLGLTPLHMAASRGNDSAVWLLLGKGPFHNAG</sequence>
<comment type="caution">
    <text evidence="4">The sequence shown here is derived from an EMBL/GenBank/DDBJ whole genome shotgun (WGS) entry which is preliminary data.</text>
</comment>
<dbReference type="Pfam" id="PF13637">
    <property type="entry name" value="Ank_4"/>
    <property type="match status" value="1"/>
</dbReference>
<dbReference type="Proteomes" id="UP000738349">
    <property type="component" value="Unassembled WGS sequence"/>
</dbReference>
<evidence type="ECO:0000256" key="3">
    <source>
        <dbReference type="PROSITE-ProRule" id="PRU00023"/>
    </source>
</evidence>